<organism evidence="11 12">
    <name type="scientific">Penicillium patulum</name>
    <name type="common">Penicillium griseofulvum</name>
    <dbReference type="NCBI Taxonomy" id="5078"/>
    <lineage>
        <taxon>Eukaryota</taxon>
        <taxon>Fungi</taxon>
        <taxon>Dikarya</taxon>
        <taxon>Ascomycota</taxon>
        <taxon>Pezizomycotina</taxon>
        <taxon>Eurotiomycetes</taxon>
        <taxon>Eurotiomycetidae</taxon>
        <taxon>Eurotiales</taxon>
        <taxon>Aspergillaceae</taxon>
        <taxon>Penicillium</taxon>
    </lineage>
</organism>
<dbReference type="GO" id="GO:0043386">
    <property type="term" value="P:mycotoxin biosynthetic process"/>
    <property type="evidence" value="ECO:0007669"/>
    <property type="project" value="UniProtKB-ARBA"/>
</dbReference>
<dbReference type="InterPro" id="IPR001128">
    <property type="entry name" value="Cyt_P450"/>
</dbReference>
<keyword evidence="5 9" id="KW-0479">Metal-binding</keyword>
<dbReference type="InterPro" id="IPR047146">
    <property type="entry name" value="Cyt_P450_E_CYP52_fungi"/>
</dbReference>
<dbReference type="SUPFAM" id="SSF48264">
    <property type="entry name" value="Cytochrome P450"/>
    <property type="match status" value="1"/>
</dbReference>
<dbReference type="PRINTS" id="PR00464">
    <property type="entry name" value="EP450II"/>
</dbReference>
<dbReference type="AlphaFoldDB" id="A0A135LCX0"/>
<dbReference type="STRING" id="5078.A0A135LCX0"/>
<evidence type="ECO:0000256" key="1">
    <source>
        <dbReference type="ARBA" id="ARBA00001971"/>
    </source>
</evidence>
<dbReference type="InterPro" id="IPR036396">
    <property type="entry name" value="Cyt_P450_sf"/>
</dbReference>
<comment type="similarity">
    <text evidence="2">Belongs to the putative lipase ROG1 family.</text>
</comment>
<dbReference type="CDD" id="cd11063">
    <property type="entry name" value="CYP52"/>
    <property type="match status" value="1"/>
</dbReference>
<sequence length="745" mass="84715">MDLFDFHFTDVGTTLEQKFLGTIAHHLELPIQYVKAKNLIIQKDFNFGLRRQIFFPLLGDGIFTQEGASWKHSRELLRPQFAKQQYRDMDIFRPHVDNLLDHIRANQGEIDLQPLFFNLTLDTTTELLFGKSVDSLKETGNSRGAKFANEFDVAQNYVIQRFRLLDLYWLIGGRKFQRSCAAVHEFVDGIIEERSQKSEEDTAKNDRYLFFDAIAKDPKHSSDRKALRAQLVNMLLAGRDTTACLLSWTFFLLAQHPNVLAKLKAEITSVVGSRTEIDRQDINKMTYLAKVLKETLRLYPSVPVNTRTARRTTFLPTGGGPDGTAPVLIRKGENVAFCVYSMHRRKDLYGEDAEEFRPERWDEDLPEYTKTWGYLPFSGGPRICLGQEFALIEASYTTARILQEYSGIHLISKKDQQHIDIVAVHGLSGDARRTWTHEASKVCWLSDLLPNYIKNARVLSWGYNANTNSLGGKATSSDRILQHAGTLIEELQNDREFEDATERPIIFVCHSLGGIIVKRALTLSQARTSAKSARLHMIYTCTYGILFFGTPHNGSSKARQLDTIHKLASFIVPKRVARFETNLVTGIEDDSETIQNIAQDFSPLMSRYHIMFLWEQLRTDMKYTMDYIVDRESAAPIVDGTDRCGIAADHRGICKFENVDSPGFKVVIVALRRYCMAAPARIKERLMESANSLSEKRRYEALELVGESPILPISPVSNVSSFSDGATLSDTIHRLRMKRDAKELS</sequence>
<dbReference type="GO" id="GO:0005506">
    <property type="term" value="F:iron ion binding"/>
    <property type="evidence" value="ECO:0007669"/>
    <property type="project" value="InterPro"/>
</dbReference>
<proteinExistence type="inferred from homology"/>
<dbReference type="InterPro" id="IPR017972">
    <property type="entry name" value="Cyt_P450_CS"/>
</dbReference>
<evidence type="ECO:0000256" key="4">
    <source>
        <dbReference type="ARBA" id="ARBA00022617"/>
    </source>
</evidence>
<dbReference type="PROSITE" id="PS00086">
    <property type="entry name" value="CYTOCHROME_P450"/>
    <property type="match status" value="1"/>
</dbReference>
<evidence type="ECO:0000256" key="2">
    <source>
        <dbReference type="ARBA" id="ARBA00007920"/>
    </source>
</evidence>
<dbReference type="PRINTS" id="PR01239">
    <property type="entry name" value="EP450IICYP52"/>
</dbReference>
<dbReference type="SUPFAM" id="SSF53474">
    <property type="entry name" value="alpha/beta-Hydrolases"/>
    <property type="match status" value="1"/>
</dbReference>
<protein>
    <submittedName>
        <fullName evidence="11">Cytochrome P450, E-class, CYP52</fullName>
    </submittedName>
</protein>
<dbReference type="RefSeq" id="XP_040645266.1">
    <property type="nucleotide sequence ID" value="XM_040791189.1"/>
</dbReference>
<keyword evidence="6" id="KW-0560">Oxidoreductase</keyword>
<evidence type="ECO:0000256" key="9">
    <source>
        <dbReference type="PIRSR" id="PIRSR602402-1"/>
    </source>
</evidence>
<dbReference type="InterPro" id="IPR002402">
    <property type="entry name" value="Cyt_P450_E_grp-II"/>
</dbReference>
<keyword evidence="7 9" id="KW-0408">Iron</keyword>
<dbReference type="OrthoDB" id="1470350at2759"/>
<dbReference type="OMA" id="SHEYNIF"/>
<dbReference type="InterPro" id="IPR007751">
    <property type="entry name" value="DUF676_lipase-like"/>
</dbReference>
<evidence type="ECO:0000256" key="3">
    <source>
        <dbReference type="ARBA" id="ARBA00010617"/>
    </source>
</evidence>
<evidence type="ECO:0000256" key="5">
    <source>
        <dbReference type="ARBA" id="ARBA00022723"/>
    </source>
</evidence>
<reference evidence="11 12" key="1">
    <citation type="journal article" date="2016" name="BMC Genomics">
        <title>Genome sequencing and secondary metabolism of the postharvest pathogen Penicillium griseofulvum.</title>
        <authorList>
            <person name="Banani H."/>
            <person name="Marcet-Houben M."/>
            <person name="Ballester A.R."/>
            <person name="Abbruscato P."/>
            <person name="Gonzalez-Candelas L."/>
            <person name="Gabaldon T."/>
            <person name="Spadaro D."/>
        </authorList>
    </citation>
    <scope>NUCLEOTIDE SEQUENCE [LARGE SCALE GENOMIC DNA]</scope>
    <source>
        <strain evidence="11 12">PG3</strain>
    </source>
</reference>
<dbReference type="GO" id="GO:0072330">
    <property type="term" value="P:monocarboxylic acid biosynthetic process"/>
    <property type="evidence" value="ECO:0007669"/>
    <property type="project" value="UniProtKB-ARBA"/>
</dbReference>
<dbReference type="Gene3D" id="3.40.50.1820">
    <property type="entry name" value="alpha/beta hydrolase"/>
    <property type="match status" value="1"/>
</dbReference>
<evidence type="ECO:0000259" key="10">
    <source>
        <dbReference type="Pfam" id="PF05057"/>
    </source>
</evidence>
<dbReference type="InterPro" id="IPR002974">
    <property type="entry name" value="Cyt_P450_E_CYP52_ascomycetes"/>
</dbReference>
<keyword evidence="4 9" id="KW-0349">Heme</keyword>
<dbReference type="PRINTS" id="PR00385">
    <property type="entry name" value="P450"/>
</dbReference>
<comment type="cofactor">
    <cofactor evidence="1 9">
        <name>heme</name>
        <dbReference type="ChEBI" id="CHEBI:30413"/>
    </cofactor>
</comment>
<dbReference type="InterPro" id="IPR029058">
    <property type="entry name" value="AB_hydrolase_fold"/>
</dbReference>
<dbReference type="PANTHER" id="PTHR24287:SF18">
    <property type="entry name" value="CYTOCHROME P450 MONOOXYGENASE APDE-RELATED"/>
    <property type="match status" value="1"/>
</dbReference>
<dbReference type="PANTHER" id="PTHR24287">
    <property type="entry name" value="P450, PUTATIVE (EUROFUNG)-RELATED"/>
    <property type="match status" value="1"/>
</dbReference>
<keyword evidence="8" id="KW-0503">Monooxygenase</keyword>
<name>A0A135LCX0_PENPA</name>
<evidence type="ECO:0000256" key="6">
    <source>
        <dbReference type="ARBA" id="ARBA00023002"/>
    </source>
</evidence>
<gene>
    <name evidence="11" type="ORF">PGRI_034760</name>
</gene>
<dbReference type="Proteomes" id="UP000070168">
    <property type="component" value="Unassembled WGS sequence"/>
</dbReference>
<dbReference type="Gene3D" id="1.10.630.10">
    <property type="entry name" value="Cytochrome P450"/>
    <property type="match status" value="1"/>
</dbReference>
<dbReference type="Pfam" id="PF05057">
    <property type="entry name" value="DUF676"/>
    <property type="match status" value="1"/>
</dbReference>
<evidence type="ECO:0000256" key="7">
    <source>
        <dbReference type="ARBA" id="ARBA00023004"/>
    </source>
</evidence>
<evidence type="ECO:0000313" key="12">
    <source>
        <dbReference type="Proteomes" id="UP000070168"/>
    </source>
</evidence>
<feature type="binding site" description="axial binding residue" evidence="9">
    <location>
        <position position="384"/>
    </location>
    <ligand>
        <name>heme</name>
        <dbReference type="ChEBI" id="CHEBI:30413"/>
    </ligand>
    <ligandPart>
        <name>Fe</name>
        <dbReference type="ChEBI" id="CHEBI:18248"/>
    </ligandPart>
</feature>
<dbReference type="GO" id="GO:0016712">
    <property type="term" value="F:oxidoreductase activity, acting on paired donors, with incorporation or reduction of molecular oxygen, reduced flavin or flavoprotein as one donor, and incorporation of one atom of oxygen"/>
    <property type="evidence" value="ECO:0007669"/>
    <property type="project" value="InterPro"/>
</dbReference>
<dbReference type="GO" id="GO:0020037">
    <property type="term" value="F:heme binding"/>
    <property type="evidence" value="ECO:0007669"/>
    <property type="project" value="InterPro"/>
</dbReference>
<comment type="similarity">
    <text evidence="3">Belongs to the cytochrome P450 family.</text>
</comment>
<dbReference type="EMBL" id="LHQR01000067">
    <property type="protein sequence ID" value="KXG46730.1"/>
    <property type="molecule type" value="Genomic_DNA"/>
</dbReference>
<dbReference type="GO" id="GO:0017000">
    <property type="term" value="P:antibiotic biosynthetic process"/>
    <property type="evidence" value="ECO:0007669"/>
    <property type="project" value="UniProtKB-ARBA"/>
</dbReference>
<evidence type="ECO:0000256" key="8">
    <source>
        <dbReference type="ARBA" id="ARBA00023033"/>
    </source>
</evidence>
<feature type="domain" description="DUF676" evidence="10">
    <location>
        <begin position="415"/>
        <end position="570"/>
    </location>
</feature>
<keyword evidence="12" id="KW-1185">Reference proteome</keyword>
<comment type="caution">
    <text evidence="11">The sequence shown here is derived from an EMBL/GenBank/DDBJ whole genome shotgun (WGS) entry which is preliminary data.</text>
</comment>
<accession>A0A135LCX0</accession>
<evidence type="ECO:0000313" key="11">
    <source>
        <dbReference type="EMBL" id="KXG46730.1"/>
    </source>
</evidence>
<dbReference type="Pfam" id="PF00067">
    <property type="entry name" value="p450"/>
    <property type="match status" value="1"/>
</dbReference>
<dbReference type="GeneID" id="63706489"/>